<protein>
    <recommendedName>
        <fullName evidence="3">Secreted protein</fullName>
    </recommendedName>
</protein>
<name>A0AAV8QXT0_ENSVE</name>
<evidence type="ECO:0000313" key="1">
    <source>
        <dbReference type="EMBL" id="KAJ8485203.1"/>
    </source>
</evidence>
<organism evidence="1 2">
    <name type="scientific">Ensete ventricosum</name>
    <name type="common">Abyssinian banana</name>
    <name type="synonym">Musa ensete</name>
    <dbReference type="NCBI Taxonomy" id="4639"/>
    <lineage>
        <taxon>Eukaryota</taxon>
        <taxon>Viridiplantae</taxon>
        <taxon>Streptophyta</taxon>
        <taxon>Embryophyta</taxon>
        <taxon>Tracheophyta</taxon>
        <taxon>Spermatophyta</taxon>
        <taxon>Magnoliopsida</taxon>
        <taxon>Liliopsida</taxon>
        <taxon>Zingiberales</taxon>
        <taxon>Musaceae</taxon>
        <taxon>Ensete</taxon>
    </lineage>
</organism>
<evidence type="ECO:0000313" key="2">
    <source>
        <dbReference type="Proteomes" id="UP001222027"/>
    </source>
</evidence>
<evidence type="ECO:0008006" key="3">
    <source>
        <dbReference type="Google" id="ProtNLM"/>
    </source>
</evidence>
<dbReference type="EMBL" id="JAQQAF010000005">
    <property type="protein sequence ID" value="KAJ8485203.1"/>
    <property type="molecule type" value="Genomic_DNA"/>
</dbReference>
<dbReference type="AlphaFoldDB" id="A0AAV8QXT0"/>
<sequence length="97" mass="10780">MGAVLLSPLPFFSYSSQLSKAALTGCLFARCGNLCFLAISGALCFVNHGLNNDDEPYRPAVLRRRSDVRYQNNDFSCIPKQRTAMMSPQTCNDHCRS</sequence>
<keyword evidence="2" id="KW-1185">Reference proteome</keyword>
<accession>A0AAV8QXT0</accession>
<comment type="caution">
    <text evidence="1">The sequence shown here is derived from an EMBL/GenBank/DDBJ whole genome shotgun (WGS) entry which is preliminary data.</text>
</comment>
<reference evidence="1 2" key="1">
    <citation type="submission" date="2022-12" db="EMBL/GenBank/DDBJ databases">
        <title>Chromosome-scale assembly of the Ensete ventricosum genome.</title>
        <authorList>
            <person name="Dussert Y."/>
            <person name="Stocks J."/>
            <person name="Wendawek A."/>
            <person name="Woldeyes F."/>
            <person name="Nichols R.A."/>
            <person name="Borrell J.S."/>
        </authorList>
    </citation>
    <scope>NUCLEOTIDE SEQUENCE [LARGE SCALE GENOMIC DNA]</scope>
    <source>
        <strain evidence="2">cv. Maze</strain>
        <tissue evidence="1">Seeds</tissue>
    </source>
</reference>
<proteinExistence type="predicted"/>
<gene>
    <name evidence="1" type="ORF">OPV22_017688</name>
</gene>
<dbReference type="Proteomes" id="UP001222027">
    <property type="component" value="Unassembled WGS sequence"/>
</dbReference>